<dbReference type="GeneID" id="76209640"/>
<proteinExistence type="predicted"/>
<evidence type="ECO:0000313" key="2">
    <source>
        <dbReference type="Proteomes" id="UP000245829"/>
    </source>
</evidence>
<keyword evidence="2" id="KW-1185">Reference proteome</keyword>
<evidence type="ECO:0000313" key="1">
    <source>
        <dbReference type="EMBL" id="GBH33512.1"/>
    </source>
</evidence>
<dbReference type="RefSeq" id="WP_109876157.1">
    <property type="nucleotide sequence ID" value="NZ_AP026695.1"/>
</dbReference>
<dbReference type="Proteomes" id="UP000245829">
    <property type="component" value="Unassembled WGS sequence"/>
</dbReference>
<organism evidence="1 2">
    <name type="scientific">Nitrosopumilus zosterae</name>
    <dbReference type="NCBI Taxonomy" id="718286"/>
    <lineage>
        <taxon>Archaea</taxon>
        <taxon>Nitrososphaerota</taxon>
        <taxon>Nitrososphaeria</taxon>
        <taxon>Nitrosopumilales</taxon>
        <taxon>Nitrosopumilaceae</taxon>
        <taxon>Nitrosopumilus</taxon>
    </lineage>
</organism>
<gene>
    <name evidence="1" type="ORF">NZNM25_03030</name>
</gene>
<sequence length="73" mass="8408">MVKNSEEQMVKKLNEIKDLLMALRDLSMLQASYSDIPTDKISKAAHMQKSRVYEIIPKQKKTSNTKKVNKNAK</sequence>
<accession>A0A2S2KPE0</accession>
<comment type="caution">
    <text evidence="1">The sequence shown here is derived from an EMBL/GenBank/DDBJ whole genome shotgun (WGS) entry which is preliminary data.</text>
</comment>
<protein>
    <submittedName>
        <fullName evidence="1">Uncharacterized protein</fullName>
    </submittedName>
</protein>
<name>A0A2S2KPE0_9ARCH</name>
<dbReference type="EMBL" id="BGKI01000001">
    <property type="protein sequence ID" value="GBH33512.1"/>
    <property type="molecule type" value="Genomic_DNA"/>
</dbReference>
<dbReference type="AlphaFoldDB" id="A0A2S2KPE0"/>
<reference evidence="1 2" key="1">
    <citation type="submission" date="2018-05" db="EMBL/GenBank/DDBJ databases">
        <title>genome sequencing of Nitrosopumilus sp. NM25.</title>
        <authorList>
            <person name="Mori K."/>
            <person name="Nakagawa T."/>
        </authorList>
    </citation>
    <scope>NUCLEOTIDE SEQUENCE [LARGE SCALE GENOMIC DNA]</scope>
    <source>
        <strain evidence="1 2">NM25</strain>
    </source>
</reference>